<dbReference type="AlphaFoldDB" id="A0AAQ3P799"/>
<feature type="signal peptide" evidence="1">
    <location>
        <begin position="1"/>
        <end position="18"/>
    </location>
</feature>
<keyword evidence="3" id="KW-1185">Reference proteome</keyword>
<organism evidence="2 3">
    <name type="scientific">Vigna mungo</name>
    <name type="common">Black gram</name>
    <name type="synonym">Phaseolus mungo</name>
    <dbReference type="NCBI Taxonomy" id="3915"/>
    <lineage>
        <taxon>Eukaryota</taxon>
        <taxon>Viridiplantae</taxon>
        <taxon>Streptophyta</taxon>
        <taxon>Embryophyta</taxon>
        <taxon>Tracheophyta</taxon>
        <taxon>Spermatophyta</taxon>
        <taxon>Magnoliopsida</taxon>
        <taxon>eudicotyledons</taxon>
        <taxon>Gunneridae</taxon>
        <taxon>Pentapetalae</taxon>
        <taxon>rosids</taxon>
        <taxon>fabids</taxon>
        <taxon>Fabales</taxon>
        <taxon>Fabaceae</taxon>
        <taxon>Papilionoideae</taxon>
        <taxon>50 kb inversion clade</taxon>
        <taxon>NPAAA clade</taxon>
        <taxon>indigoferoid/millettioid clade</taxon>
        <taxon>Phaseoleae</taxon>
        <taxon>Vigna</taxon>
    </lineage>
</organism>
<name>A0AAQ3P799_VIGMU</name>
<gene>
    <name evidence="2" type="ORF">V8G54_001133</name>
</gene>
<protein>
    <submittedName>
        <fullName evidence="2">Uncharacterized protein</fullName>
    </submittedName>
</protein>
<evidence type="ECO:0000313" key="2">
    <source>
        <dbReference type="EMBL" id="WVZ22589.1"/>
    </source>
</evidence>
<dbReference type="Proteomes" id="UP001374535">
    <property type="component" value="Chromosome 1"/>
</dbReference>
<accession>A0AAQ3P799</accession>
<keyword evidence="1" id="KW-0732">Signal</keyword>
<sequence>MLSYCVFISKVLIHFGVGCISESSESYNKANGWQFKSEYVEEDEEVGESSSIPYRARLKFEGTLLREIRSLKIMYQGTREDVTKMKEHLIFEKRNEEGADEEESGE</sequence>
<feature type="chain" id="PRO_5042975372" evidence="1">
    <location>
        <begin position="19"/>
        <end position="106"/>
    </location>
</feature>
<proteinExistence type="predicted"/>
<evidence type="ECO:0000313" key="3">
    <source>
        <dbReference type="Proteomes" id="UP001374535"/>
    </source>
</evidence>
<reference evidence="2 3" key="1">
    <citation type="journal article" date="2023" name="Life. Sci Alliance">
        <title>Evolutionary insights into 3D genome organization and epigenetic landscape of Vigna mungo.</title>
        <authorList>
            <person name="Junaid A."/>
            <person name="Singh B."/>
            <person name="Bhatia S."/>
        </authorList>
    </citation>
    <scope>NUCLEOTIDE SEQUENCE [LARGE SCALE GENOMIC DNA]</scope>
    <source>
        <strain evidence="2">Urdbean</strain>
    </source>
</reference>
<dbReference type="EMBL" id="CP144700">
    <property type="protein sequence ID" value="WVZ22589.1"/>
    <property type="molecule type" value="Genomic_DNA"/>
</dbReference>
<evidence type="ECO:0000256" key="1">
    <source>
        <dbReference type="SAM" id="SignalP"/>
    </source>
</evidence>